<feature type="compositionally biased region" description="Basic residues" evidence="1">
    <location>
        <begin position="14"/>
        <end position="26"/>
    </location>
</feature>
<gene>
    <name evidence="2" type="ORF">BDV96DRAFT_605781</name>
</gene>
<evidence type="ECO:0000313" key="2">
    <source>
        <dbReference type="EMBL" id="KAF2108418.1"/>
    </source>
</evidence>
<dbReference type="Pfam" id="PF07052">
    <property type="entry name" value="Hep_59"/>
    <property type="match status" value="1"/>
</dbReference>
<name>A0A6A5YQE5_9PLEO</name>
<evidence type="ECO:0008006" key="4">
    <source>
        <dbReference type="Google" id="ProtNLM"/>
    </source>
</evidence>
<reference evidence="2" key="1">
    <citation type="journal article" date="2020" name="Stud. Mycol.">
        <title>101 Dothideomycetes genomes: a test case for predicting lifestyles and emergence of pathogens.</title>
        <authorList>
            <person name="Haridas S."/>
            <person name="Albert R."/>
            <person name="Binder M."/>
            <person name="Bloem J."/>
            <person name="Labutti K."/>
            <person name="Salamov A."/>
            <person name="Andreopoulos B."/>
            <person name="Baker S."/>
            <person name="Barry K."/>
            <person name="Bills G."/>
            <person name="Bluhm B."/>
            <person name="Cannon C."/>
            <person name="Castanera R."/>
            <person name="Culley D."/>
            <person name="Daum C."/>
            <person name="Ezra D."/>
            <person name="Gonzalez J."/>
            <person name="Henrissat B."/>
            <person name="Kuo A."/>
            <person name="Liang C."/>
            <person name="Lipzen A."/>
            <person name="Lutzoni F."/>
            <person name="Magnuson J."/>
            <person name="Mondo S."/>
            <person name="Nolan M."/>
            <person name="Ohm R."/>
            <person name="Pangilinan J."/>
            <person name="Park H.-J."/>
            <person name="Ramirez L."/>
            <person name="Alfaro M."/>
            <person name="Sun H."/>
            <person name="Tritt A."/>
            <person name="Yoshinaga Y."/>
            <person name="Zwiers L.-H."/>
            <person name="Turgeon B."/>
            <person name="Goodwin S."/>
            <person name="Spatafora J."/>
            <person name="Crous P."/>
            <person name="Grigoriev I."/>
        </authorList>
    </citation>
    <scope>NUCLEOTIDE SEQUENCE</scope>
    <source>
        <strain evidence="2">CBS 627.86</strain>
    </source>
</reference>
<keyword evidence="3" id="KW-1185">Reference proteome</keyword>
<dbReference type="InterPro" id="IPR010756">
    <property type="entry name" value="Tls1-like"/>
</dbReference>
<feature type="compositionally biased region" description="Polar residues" evidence="1">
    <location>
        <begin position="208"/>
        <end position="218"/>
    </location>
</feature>
<evidence type="ECO:0000256" key="1">
    <source>
        <dbReference type="SAM" id="MobiDB-lite"/>
    </source>
</evidence>
<feature type="compositionally biased region" description="Basic and acidic residues" evidence="1">
    <location>
        <begin position="256"/>
        <end position="285"/>
    </location>
</feature>
<dbReference type="EMBL" id="ML977348">
    <property type="protein sequence ID" value="KAF2108418.1"/>
    <property type="molecule type" value="Genomic_DNA"/>
</dbReference>
<dbReference type="OrthoDB" id="5627at2759"/>
<feature type="compositionally biased region" description="Polar residues" evidence="1">
    <location>
        <begin position="350"/>
        <end position="359"/>
    </location>
</feature>
<feature type="compositionally biased region" description="Low complexity" evidence="1">
    <location>
        <begin position="165"/>
        <end position="180"/>
    </location>
</feature>
<dbReference type="AlphaFoldDB" id="A0A6A5YQE5"/>
<protein>
    <recommendedName>
        <fullName evidence="4">Hepatocellular carcinoma-associated antigen 59-domain-containing protein</fullName>
    </recommendedName>
</protein>
<organism evidence="2 3">
    <name type="scientific">Lophiotrema nucula</name>
    <dbReference type="NCBI Taxonomy" id="690887"/>
    <lineage>
        <taxon>Eukaryota</taxon>
        <taxon>Fungi</taxon>
        <taxon>Dikarya</taxon>
        <taxon>Ascomycota</taxon>
        <taxon>Pezizomycotina</taxon>
        <taxon>Dothideomycetes</taxon>
        <taxon>Pleosporomycetidae</taxon>
        <taxon>Pleosporales</taxon>
        <taxon>Lophiotremataceae</taxon>
        <taxon>Lophiotrema</taxon>
    </lineage>
</organism>
<feature type="compositionally biased region" description="Basic and acidic residues" evidence="1">
    <location>
        <begin position="303"/>
        <end position="317"/>
    </location>
</feature>
<sequence length="359" mass="39924">MAAAEGNDPIPVFRNKRRKIEHKRVRLDHDDETLSASAVQSPAAATPRSDNGETAIATPHDAPEDMEDGVPSLKEILRMRKRPQDRKREAARKAVPQPSTSTDLVVAEASRSSDPYATRFVAQTGQVVDKDDKQMMAYIEAKMAEKNYHQYGWPLPQRISTNPFAAIAPPVPKSASAPPAVRERIDADGNPEHEERLTASKGMLQEVNLGTSSWQGESQIRKAKKRTDTAPRNPDSALSGQPQTAKPPKRRRGQKMKTEEELRREAMVEAVMREAKLDFYEEEQKPSTPTTGNGTADEAMLEQFRREYLESIEEQRRPPPPPAGPKGVKEEPKGPKLGGSRSARAAMRLQQEQAAKSKR</sequence>
<feature type="compositionally biased region" description="Basic and acidic residues" evidence="1">
    <location>
        <begin position="181"/>
        <end position="198"/>
    </location>
</feature>
<dbReference type="Proteomes" id="UP000799770">
    <property type="component" value="Unassembled WGS sequence"/>
</dbReference>
<evidence type="ECO:0000313" key="3">
    <source>
        <dbReference type="Proteomes" id="UP000799770"/>
    </source>
</evidence>
<proteinExistence type="predicted"/>
<feature type="region of interest" description="Disordered" evidence="1">
    <location>
        <begin position="1"/>
        <end position="113"/>
    </location>
</feature>
<feature type="region of interest" description="Disordered" evidence="1">
    <location>
        <begin position="164"/>
        <end position="359"/>
    </location>
</feature>
<accession>A0A6A5YQE5</accession>